<dbReference type="InterPro" id="IPR048300">
    <property type="entry name" value="TACO1_YebC-like_2nd/3rd_dom"/>
</dbReference>
<dbReference type="Pfam" id="PF01709">
    <property type="entry name" value="Transcrip_reg"/>
    <property type="match status" value="1"/>
</dbReference>
<keyword evidence="5 6" id="KW-0804">Transcription</keyword>
<protein>
    <recommendedName>
        <fullName evidence="6">Probable transcriptional regulatory protein US29_C0023G0004</fullName>
    </recommendedName>
</protein>
<comment type="similarity">
    <text evidence="1 6">Belongs to the TACO1 family.</text>
</comment>
<dbReference type="NCBIfam" id="NF009044">
    <property type="entry name" value="PRK12378.1"/>
    <property type="match status" value="1"/>
</dbReference>
<dbReference type="PANTHER" id="PTHR12532:SF6">
    <property type="entry name" value="TRANSCRIPTIONAL REGULATORY PROTEIN YEBC-RELATED"/>
    <property type="match status" value="1"/>
</dbReference>
<evidence type="ECO:0000259" key="7">
    <source>
        <dbReference type="Pfam" id="PF01709"/>
    </source>
</evidence>
<organism evidence="9 10">
    <name type="scientific">candidate division WS6 bacterium GW2011_GWF1_36_8</name>
    <dbReference type="NCBI Taxonomy" id="1619098"/>
    <lineage>
        <taxon>Bacteria</taxon>
        <taxon>Candidatus Dojkabacteria</taxon>
    </lineage>
</organism>
<dbReference type="NCBIfam" id="NF001030">
    <property type="entry name" value="PRK00110.1"/>
    <property type="match status" value="1"/>
</dbReference>
<dbReference type="PANTHER" id="PTHR12532">
    <property type="entry name" value="TRANSLATIONAL ACTIVATOR OF CYTOCHROME C OXIDASE 1"/>
    <property type="match status" value="1"/>
</dbReference>
<keyword evidence="3 6" id="KW-0805">Transcription regulation</keyword>
<dbReference type="HAMAP" id="MF_00693">
    <property type="entry name" value="Transcrip_reg_TACO1"/>
    <property type="match status" value="1"/>
</dbReference>
<dbReference type="Pfam" id="PF20772">
    <property type="entry name" value="TACO1_YebC_N"/>
    <property type="match status" value="1"/>
</dbReference>
<comment type="caution">
    <text evidence="9">The sequence shown here is derived from an EMBL/GenBank/DDBJ whole genome shotgun (WGS) entry which is preliminary data.</text>
</comment>
<dbReference type="InterPro" id="IPR017856">
    <property type="entry name" value="Integrase-like_N"/>
</dbReference>
<dbReference type="Gene3D" id="1.10.10.200">
    <property type="match status" value="1"/>
</dbReference>
<keyword evidence="2 6" id="KW-0963">Cytoplasm</keyword>
<dbReference type="Proteomes" id="UP000033886">
    <property type="component" value="Unassembled WGS sequence"/>
</dbReference>
<proteinExistence type="inferred from homology"/>
<dbReference type="GO" id="GO:0005829">
    <property type="term" value="C:cytosol"/>
    <property type="evidence" value="ECO:0007669"/>
    <property type="project" value="TreeGrafter"/>
</dbReference>
<reference evidence="9 10" key="1">
    <citation type="journal article" date="2015" name="Nature">
        <title>rRNA introns, odd ribosomes, and small enigmatic genomes across a large radiation of phyla.</title>
        <authorList>
            <person name="Brown C.T."/>
            <person name="Hug L.A."/>
            <person name="Thomas B.C."/>
            <person name="Sharon I."/>
            <person name="Castelle C.J."/>
            <person name="Singh A."/>
            <person name="Wilkins M.J."/>
            <person name="Williams K.H."/>
            <person name="Banfield J.F."/>
        </authorList>
    </citation>
    <scope>NUCLEOTIDE SEQUENCE [LARGE SCALE GENOMIC DNA]</scope>
</reference>
<feature type="domain" description="TACO1/YebC-like second and third" evidence="7">
    <location>
        <begin position="83"/>
        <end position="257"/>
    </location>
</feature>
<dbReference type="FunFam" id="1.10.10.200:FF:000002">
    <property type="entry name" value="Probable transcriptional regulatory protein CLM62_37755"/>
    <property type="match status" value="1"/>
</dbReference>
<accession>A0A0G0FF69</accession>
<evidence type="ECO:0000256" key="5">
    <source>
        <dbReference type="ARBA" id="ARBA00023163"/>
    </source>
</evidence>
<evidence type="ECO:0000313" key="10">
    <source>
        <dbReference type="Proteomes" id="UP000033886"/>
    </source>
</evidence>
<evidence type="ECO:0000313" key="9">
    <source>
        <dbReference type="EMBL" id="KKQ16517.1"/>
    </source>
</evidence>
<gene>
    <name evidence="9" type="ORF">US29_C0023G0004</name>
</gene>
<dbReference type="AlphaFoldDB" id="A0A0G0FF69"/>
<dbReference type="Gene3D" id="3.30.70.980">
    <property type="match status" value="2"/>
</dbReference>
<dbReference type="EMBL" id="LBSK01000023">
    <property type="protein sequence ID" value="KKQ16517.1"/>
    <property type="molecule type" value="Genomic_DNA"/>
</dbReference>
<evidence type="ECO:0000256" key="6">
    <source>
        <dbReference type="HAMAP-Rule" id="MF_00693"/>
    </source>
</evidence>
<dbReference type="GO" id="GO:0006355">
    <property type="term" value="P:regulation of DNA-templated transcription"/>
    <property type="evidence" value="ECO:0007669"/>
    <property type="project" value="UniProtKB-UniRule"/>
</dbReference>
<dbReference type="NCBIfam" id="TIGR01033">
    <property type="entry name" value="YebC/PmpR family DNA-binding transcriptional regulator"/>
    <property type="match status" value="1"/>
</dbReference>
<dbReference type="InterPro" id="IPR026564">
    <property type="entry name" value="Transcrip_reg_TACO1-like_dom3"/>
</dbReference>
<dbReference type="SUPFAM" id="SSF75625">
    <property type="entry name" value="YebC-like"/>
    <property type="match status" value="1"/>
</dbReference>
<dbReference type="InterPro" id="IPR049083">
    <property type="entry name" value="TACO1_YebC_N"/>
</dbReference>
<comment type="subcellular location">
    <subcellularLocation>
        <location evidence="6">Cytoplasm</location>
    </subcellularLocation>
</comment>
<evidence type="ECO:0000259" key="8">
    <source>
        <dbReference type="Pfam" id="PF20772"/>
    </source>
</evidence>
<dbReference type="InterPro" id="IPR029072">
    <property type="entry name" value="YebC-like"/>
</dbReference>
<keyword evidence="4 6" id="KW-0238">DNA-binding</keyword>
<sequence length="260" mass="28912">MSGHSKWDTIKHKKAINDAKKGKEFSKLSVQITHAARQGGGDPNMNPNLRLYIDKARDASFPMDRIEKAIEKGVGGADSGIVFEEASYEGFGPGGIQLIVDTISDNKNRTVSELRQVFDQIGGNIGAEGSVSWNFETKGYVVVKSGHMEKAEKFGAEDTFVADDSDGVMMMLMDIPGILDINEIDMDGVKGFEIYTEYNQLAQVRDSIGKLGFVLKEAEIIKEPKIYKKLEGEELEKAQSAIERLEEYEDVQNVWTDLDY</sequence>
<name>A0A0G0FF69_9BACT</name>
<dbReference type="InterPro" id="IPR002876">
    <property type="entry name" value="Transcrip_reg_TACO1-like"/>
</dbReference>
<evidence type="ECO:0000256" key="4">
    <source>
        <dbReference type="ARBA" id="ARBA00023125"/>
    </source>
</evidence>
<evidence type="ECO:0000256" key="3">
    <source>
        <dbReference type="ARBA" id="ARBA00023015"/>
    </source>
</evidence>
<evidence type="ECO:0000256" key="1">
    <source>
        <dbReference type="ARBA" id="ARBA00008724"/>
    </source>
</evidence>
<dbReference type="GO" id="GO:0003677">
    <property type="term" value="F:DNA binding"/>
    <property type="evidence" value="ECO:0007669"/>
    <property type="project" value="UniProtKB-UniRule"/>
</dbReference>
<evidence type="ECO:0000256" key="2">
    <source>
        <dbReference type="ARBA" id="ARBA00022490"/>
    </source>
</evidence>
<feature type="domain" description="TACO1/YebC-like N-terminal" evidence="8">
    <location>
        <begin position="5"/>
        <end position="75"/>
    </location>
</feature>